<reference evidence="3" key="1">
    <citation type="journal article" date="2017" name="Cell">
        <title>Insights into land plant evolution garnered from the Marchantia polymorpha genome.</title>
        <authorList>
            <person name="Bowman J.L."/>
            <person name="Kohchi T."/>
            <person name="Yamato K.T."/>
            <person name="Jenkins J."/>
            <person name="Shu S."/>
            <person name="Ishizaki K."/>
            <person name="Yamaoka S."/>
            <person name="Nishihama R."/>
            <person name="Nakamura Y."/>
            <person name="Berger F."/>
            <person name="Adam C."/>
            <person name="Aki S.S."/>
            <person name="Althoff F."/>
            <person name="Araki T."/>
            <person name="Arteaga-Vazquez M.A."/>
            <person name="Balasubrmanian S."/>
            <person name="Barry K."/>
            <person name="Bauer D."/>
            <person name="Boehm C.R."/>
            <person name="Briginshaw L."/>
            <person name="Caballero-Perez J."/>
            <person name="Catarino B."/>
            <person name="Chen F."/>
            <person name="Chiyoda S."/>
            <person name="Chovatia M."/>
            <person name="Davies K.M."/>
            <person name="Delmans M."/>
            <person name="Demura T."/>
            <person name="Dierschke T."/>
            <person name="Dolan L."/>
            <person name="Dorantes-Acosta A.E."/>
            <person name="Eklund D.M."/>
            <person name="Florent S.N."/>
            <person name="Flores-Sandoval E."/>
            <person name="Fujiyama A."/>
            <person name="Fukuzawa H."/>
            <person name="Galik B."/>
            <person name="Grimanelli D."/>
            <person name="Grimwood J."/>
            <person name="Grossniklaus U."/>
            <person name="Hamada T."/>
            <person name="Haseloff J."/>
            <person name="Hetherington A.J."/>
            <person name="Higo A."/>
            <person name="Hirakawa Y."/>
            <person name="Hundley H.N."/>
            <person name="Ikeda Y."/>
            <person name="Inoue K."/>
            <person name="Inoue S.I."/>
            <person name="Ishida S."/>
            <person name="Jia Q."/>
            <person name="Kakita M."/>
            <person name="Kanazawa T."/>
            <person name="Kawai Y."/>
            <person name="Kawashima T."/>
            <person name="Kennedy M."/>
            <person name="Kinose K."/>
            <person name="Kinoshita T."/>
            <person name="Kohara Y."/>
            <person name="Koide E."/>
            <person name="Komatsu K."/>
            <person name="Kopischke S."/>
            <person name="Kubo M."/>
            <person name="Kyozuka J."/>
            <person name="Lagercrantz U."/>
            <person name="Lin S.S."/>
            <person name="Lindquist E."/>
            <person name="Lipzen A.M."/>
            <person name="Lu C.W."/>
            <person name="De Luna E."/>
            <person name="Martienssen R.A."/>
            <person name="Minamino N."/>
            <person name="Mizutani M."/>
            <person name="Mizutani M."/>
            <person name="Mochizuki N."/>
            <person name="Monte I."/>
            <person name="Mosher R."/>
            <person name="Nagasaki H."/>
            <person name="Nakagami H."/>
            <person name="Naramoto S."/>
            <person name="Nishitani K."/>
            <person name="Ohtani M."/>
            <person name="Okamoto T."/>
            <person name="Okumura M."/>
            <person name="Phillips J."/>
            <person name="Pollak B."/>
            <person name="Reinders A."/>
            <person name="Rovekamp M."/>
            <person name="Sano R."/>
            <person name="Sawa S."/>
            <person name="Schmid M.W."/>
            <person name="Shirakawa M."/>
            <person name="Solano R."/>
            <person name="Spunde A."/>
            <person name="Suetsugu N."/>
            <person name="Sugano S."/>
            <person name="Sugiyama A."/>
            <person name="Sun R."/>
            <person name="Suzuki Y."/>
            <person name="Takenaka M."/>
            <person name="Takezawa D."/>
            <person name="Tomogane H."/>
            <person name="Tsuzuki M."/>
            <person name="Ueda T."/>
            <person name="Umeda M."/>
            <person name="Ward J.M."/>
            <person name="Watanabe Y."/>
            <person name="Yazaki K."/>
            <person name="Yokoyama R."/>
            <person name="Yoshitake Y."/>
            <person name="Yotsui I."/>
            <person name="Zachgo S."/>
            <person name="Schmutz J."/>
        </authorList>
    </citation>
    <scope>NUCLEOTIDE SEQUENCE [LARGE SCALE GENOMIC DNA]</scope>
    <source>
        <strain evidence="3">Tak-1</strain>
    </source>
</reference>
<protein>
    <submittedName>
        <fullName evidence="2">Uncharacterized protein</fullName>
    </submittedName>
</protein>
<organism evidence="2 3">
    <name type="scientific">Marchantia polymorpha</name>
    <name type="common">Common liverwort</name>
    <name type="synonym">Marchantia aquatica</name>
    <dbReference type="NCBI Taxonomy" id="3197"/>
    <lineage>
        <taxon>Eukaryota</taxon>
        <taxon>Viridiplantae</taxon>
        <taxon>Streptophyta</taxon>
        <taxon>Embryophyta</taxon>
        <taxon>Marchantiophyta</taxon>
        <taxon>Marchantiopsida</taxon>
        <taxon>Marchantiidae</taxon>
        <taxon>Marchantiales</taxon>
        <taxon>Marchantiaceae</taxon>
        <taxon>Marchantia</taxon>
    </lineage>
</organism>
<dbReference type="AlphaFoldDB" id="A0A2R6WFG3"/>
<evidence type="ECO:0000313" key="2">
    <source>
        <dbReference type="EMBL" id="PTQ32593.1"/>
    </source>
</evidence>
<proteinExistence type="predicted"/>
<keyword evidence="3" id="KW-1185">Reference proteome</keyword>
<sequence>MPARQRPGLSTWNQSPCLSGRPGPSETLARIVLTRGGECSVHRILTPRGKDRWISGTWRATVGSEEGVRAPVSKPRHGIACTSGKEFAAISVYCFSICSRFLSRLRLEEAHHFDSTLSSLLLTIVQPIHRFGKAYTDRPHKCTDNDIQLHLDSLPPVWSTQFECQRTSQCDWDFEILRYGVGGWWCVQGEDVLTSPKFIRSVAPQLLNNRIQSGISVGVCSSAALIKYLSPVLPKVSQKHISLVQTRTLDQQQFSYHSGNSLEDASEYE</sequence>
<dbReference type="Gramene" id="Mp6g05750.1">
    <property type="protein sequence ID" value="Mp6g05750.1.cds1"/>
    <property type="gene ID" value="Mp6g05750"/>
</dbReference>
<dbReference type="EMBL" id="KZ772769">
    <property type="protein sequence ID" value="PTQ32593.1"/>
    <property type="molecule type" value="Genomic_DNA"/>
</dbReference>
<feature type="region of interest" description="Disordered" evidence="1">
    <location>
        <begin position="1"/>
        <end position="23"/>
    </location>
</feature>
<evidence type="ECO:0000313" key="3">
    <source>
        <dbReference type="Proteomes" id="UP000244005"/>
    </source>
</evidence>
<accession>A0A2R6WFG3</accession>
<gene>
    <name evidence="2" type="ORF">MARPO_0097s0067</name>
</gene>
<dbReference type="Proteomes" id="UP000244005">
    <property type="component" value="Unassembled WGS sequence"/>
</dbReference>
<name>A0A2R6WFG3_MARPO</name>
<evidence type="ECO:0000256" key="1">
    <source>
        <dbReference type="SAM" id="MobiDB-lite"/>
    </source>
</evidence>
<feature type="compositionally biased region" description="Polar residues" evidence="1">
    <location>
        <begin position="8"/>
        <end position="17"/>
    </location>
</feature>